<keyword evidence="1" id="KW-0732">Signal</keyword>
<feature type="chain" id="PRO_5046805188" description="Peptidase S74 domain-containing protein" evidence="1">
    <location>
        <begin position="20"/>
        <end position="257"/>
    </location>
</feature>
<gene>
    <name evidence="2" type="ORF">DLD77_09890</name>
</gene>
<proteinExistence type="predicted"/>
<evidence type="ECO:0008006" key="4">
    <source>
        <dbReference type="Google" id="ProtNLM"/>
    </source>
</evidence>
<evidence type="ECO:0000256" key="1">
    <source>
        <dbReference type="SAM" id="SignalP"/>
    </source>
</evidence>
<dbReference type="Proteomes" id="UP000246099">
    <property type="component" value="Chromosome"/>
</dbReference>
<accession>A0ABN5LTQ5</accession>
<dbReference type="RefSeq" id="WP_119078192.1">
    <property type="nucleotide sequence ID" value="NZ_CP029600.1"/>
</dbReference>
<dbReference type="EMBL" id="CP029600">
    <property type="protein sequence ID" value="AWO01985.1"/>
    <property type="molecule type" value="Genomic_DNA"/>
</dbReference>
<keyword evidence="3" id="KW-1185">Reference proteome</keyword>
<evidence type="ECO:0000313" key="2">
    <source>
        <dbReference type="EMBL" id="AWO01985.1"/>
    </source>
</evidence>
<name>A0ABN5LTQ5_9BACT</name>
<sequence>MKTRIILWLASLLPLATIAQQKITPDTVGIGTTNPIEKLHVQNGRIYLDGGEVKNGLLHSYFHWSGHNLIMGTRQGVYAHNILHLMPGGSSSGLLVSGLRMYDAPKQDSQVLKIQFQSNGISFINGGNVGIGTATPGSNKLAVEGTIGARKVKVTQNTWADFVLKPDYHLPSLCEVEQFIRQHQHLPNIPTEAEVEKDGLDIGEMNMRLLQKIEELTLYVIQQDKKLRELREVCKGQNESLINFQREIDEIRKRSDR</sequence>
<organism evidence="2 3">
    <name type="scientific">Chitinophaga alhagiae</name>
    <dbReference type="NCBI Taxonomy" id="2203219"/>
    <lineage>
        <taxon>Bacteria</taxon>
        <taxon>Pseudomonadati</taxon>
        <taxon>Bacteroidota</taxon>
        <taxon>Chitinophagia</taxon>
        <taxon>Chitinophagales</taxon>
        <taxon>Chitinophagaceae</taxon>
        <taxon>Chitinophaga</taxon>
    </lineage>
</organism>
<protein>
    <recommendedName>
        <fullName evidence="4">Peptidase S74 domain-containing protein</fullName>
    </recommendedName>
</protein>
<feature type="signal peptide" evidence="1">
    <location>
        <begin position="1"/>
        <end position="19"/>
    </location>
</feature>
<evidence type="ECO:0000313" key="3">
    <source>
        <dbReference type="Proteomes" id="UP000246099"/>
    </source>
</evidence>
<reference evidence="2 3" key="1">
    <citation type="submission" date="2018-05" db="EMBL/GenBank/DDBJ databases">
        <title>Chitinophaga sp. nov., isolated from rhizosphere soil of Alhagi.</title>
        <authorList>
            <person name="Liu Y."/>
        </authorList>
    </citation>
    <scope>NUCLEOTIDE SEQUENCE [LARGE SCALE GENOMIC DNA]</scope>
    <source>
        <strain evidence="2 3">T22</strain>
    </source>
</reference>